<reference evidence="2" key="1">
    <citation type="journal article" date="2019" name="Int. J. Syst. Evol. Microbiol.">
        <title>The Global Catalogue of Microorganisms (GCM) 10K type strain sequencing project: providing services to taxonomists for standard genome sequencing and annotation.</title>
        <authorList>
            <consortium name="The Broad Institute Genomics Platform"/>
            <consortium name="The Broad Institute Genome Sequencing Center for Infectious Disease"/>
            <person name="Wu L."/>
            <person name="Ma J."/>
        </authorList>
    </citation>
    <scope>NUCLEOTIDE SEQUENCE [LARGE SCALE GENOMIC DNA]</scope>
    <source>
        <strain evidence="2">JCM 19134</strain>
    </source>
</reference>
<name>A0AAV3U4P9_9ALTE</name>
<keyword evidence="2" id="KW-1185">Reference proteome</keyword>
<dbReference type="EMBL" id="BAABLX010000027">
    <property type="protein sequence ID" value="GAA4947478.1"/>
    <property type="molecule type" value="Genomic_DNA"/>
</dbReference>
<proteinExistence type="predicted"/>
<sequence>MLSQKCCFATRNLAQGLFVAKSVQPKAVAFAFFGLFLGVADGRGARVAGCIRILLQIVNELKDAPGLMVFWVYFFSHWSR</sequence>
<evidence type="ECO:0000313" key="1">
    <source>
        <dbReference type="EMBL" id="GAA4947478.1"/>
    </source>
</evidence>
<protein>
    <submittedName>
        <fullName evidence="1">Uncharacterized protein</fullName>
    </submittedName>
</protein>
<gene>
    <name evidence="1" type="ORF">GCM10025791_28880</name>
</gene>
<comment type="caution">
    <text evidence="1">The sequence shown here is derived from an EMBL/GenBank/DDBJ whole genome shotgun (WGS) entry which is preliminary data.</text>
</comment>
<dbReference type="AlphaFoldDB" id="A0AAV3U4P9"/>
<organism evidence="1 2">
    <name type="scientific">Halioxenophilus aromaticivorans</name>
    <dbReference type="NCBI Taxonomy" id="1306992"/>
    <lineage>
        <taxon>Bacteria</taxon>
        <taxon>Pseudomonadati</taxon>
        <taxon>Pseudomonadota</taxon>
        <taxon>Gammaproteobacteria</taxon>
        <taxon>Alteromonadales</taxon>
        <taxon>Alteromonadaceae</taxon>
        <taxon>Halioxenophilus</taxon>
    </lineage>
</organism>
<evidence type="ECO:0000313" key="2">
    <source>
        <dbReference type="Proteomes" id="UP001409585"/>
    </source>
</evidence>
<accession>A0AAV3U4P9</accession>
<dbReference type="Proteomes" id="UP001409585">
    <property type="component" value="Unassembled WGS sequence"/>
</dbReference>